<proteinExistence type="inferred from homology"/>
<evidence type="ECO:0000256" key="1">
    <source>
        <dbReference type="ARBA" id="ARBA00000900"/>
    </source>
</evidence>
<evidence type="ECO:0000313" key="8">
    <source>
        <dbReference type="EMBL" id="SUQ62938.1"/>
    </source>
</evidence>
<organism evidence="8 9">
    <name type="scientific">Pseudomonas wadenswilerensis</name>
    <dbReference type="NCBI Taxonomy" id="1785161"/>
    <lineage>
        <taxon>Bacteria</taxon>
        <taxon>Pseudomonadati</taxon>
        <taxon>Pseudomonadota</taxon>
        <taxon>Gammaproteobacteria</taxon>
        <taxon>Pseudomonadales</taxon>
        <taxon>Pseudomonadaceae</taxon>
        <taxon>Pseudomonas</taxon>
    </lineage>
</organism>
<keyword evidence="9" id="KW-1185">Reference proteome</keyword>
<dbReference type="InterPro" id="IPR032675">
    <property type="entry name" value="LRR_dom_sf"/>
</dbReference>
<keyword evidence="6" id="KW-1035">Host cytoplasm</keyword>
<dbReference type="InterPro" id="IPR003591">
    <property type="entry name" value="Leu-rich_rpt_typical-subtyp"/>
</dbReference>
<dbReference type="InterPro" id="IPR001611">
    <property type="entry name" value="Leu-rich_rpt"/>
</dbReference>
<evidence type="ECO:0000256" key="5">
    <source>
        <dbReference type="ARBA" id="ARBA00023026"/>
    </source>
</evidence>
<dbReference type="InterPro" id="IPR046673">
    <property type="entry name" value="ToxA_N"/>
</dbReference>
<evidence type="ECO:0000259" key="7">
    <source>
        <dbReference type="PROSITE" id="PS52053"/>
    </source>
</evidence>
<feature type="active site" description="Glycyl thioester intermediate" evidence="6">
    <location>
        <position position="1464"/>
    </location>
</feature>
<dbReference type="PROSITE" id="PS51450">
    <property type="entry name" value="LRR"/>
    <property type="match status" value="1"/>
</dbReference>
<keyword evidence="6" id="KW-0808">Transferase</keyword>
<dbReference type="InterPro" id="IPR050333">
    <property type="entry name" value="SLRP"/>
</dbReference>
<keyword evidence="6" id="KW-0964">Secreted</keyword>
<comment type="PTM">
    <text evidence="6">Ubiquitinated in the presence of host E1 ubiquitin-activating enzyme, E2 ubiquitin-conjugating enzyme and ubiquitin.</text>
</comment>
<keyword evidence="5" id="KW-0843">Virulence</keyword>
<dbReference type="PANTHER" id="PTHR45712">
    <property type="entry name" value="AGAP008170-PA"/>
    <property type="match status" value="1"/>
</dbReference>
<dbReference type="EMBL" id="UIDD01000007">
    <property type="protein sequence ID" value="SUQ62938.1"/>
    <property type="molecule type" value="Genomic_DNA"/>
</dbReference>
<name>A0A380T0A3_9PSED</name>
<dbReference type="PANTHER" id="PTHR45712:SF22">
    <property type="entry name" value="INSULIN-LIKE GROWTH FACTOR-BINDING PROTEIN COMPLEX ACID LABILE SUBUNIT"/>
    <property type="match status" value="1"/>
</dbReference>
<evidence type="ECO:0000256" key="3">
    <source>
        <dbReference type="ARBA" id="ARBA00022614"/>
    </source>
</evidence>
<sequence>MSDTPEPSAVLFHHKRLAAGLRPRLEHFNRNNLQALLHSQQAIHADRQGQPHAWFNDSEPQQRKALLDAAKAQQDARWRLAGTLSGLQSITKFATPLLTRALLDQHGLQLDVTRAQLHRWARELVDGRPVIKGPERRASLLEAALQNFAANEDFHFSYLTREGQVADTLALAGEDFAALCRDLDLGQRYQQHLQQVFDEAGNTQQLREQMSEATRADFQLLVQRARMKREISASAHAMLQALLKGIPAMLDGRPVVCRRLAILGCELADVLLIGPQTAGSESTERCVAWIAGAPLAPLKEYSSASAFAKDLAISLQSTEYSRALAAKVPQALKGQFLRRLERTLFEVRFHGNEQIRQAIAQPRLEVSERILQGPLWAKLQTLQVSRLQANARVLAVPTSDEDYQARLRRLDSWLGIALDVLNAAAFVVPGLNEVMLAVTGAQLMGNLFHGVHAWEVHETAEALAQLESLALNLGLFAGLGAAAGALQPSAFVDSLRRVELADGQTRLWKADLGGYACKVQIPDSVQVNDLGQYLHEGRYYLRLQEHWYEQRLHVDSGQWRLVHPTDPAAYEPVLSHNGQGAWQYQGEQPLHWPRGQLLRRIGALADGLDDAQLEQALHISGVEEQALRSAHVHQSPIPALLADTLQRMQFEQRITRLISDVRAGLAPQSGMTYPVALLVDLPNWPANRVLEVFKGAELWGASSTYGLERWPQGRPIKLLAHELRQGRLPEKVLAALGEDEINSLLGSSVATGDRLQALREALAKQVHKRRAAIFDSLRQSTAGQPSPGVALLLRDFPELPESIAREIESQASLAEHAQLNQAEARLPLRLAEEARLYQQQVRLSRALEGLQWSAPHNPDSQRLALGLLESVPGWTGEVRIELREEVASGRLLASIGRADGELKILVASAERYRAYDGLGNELFSGEDYVAAILRALPDAERQALRVDIFDAEPLRARLRQLAIEDRARASRLLGQQPRKSWHRAPLRLADGRSGYTLGGASSTLRPETHRRLGVLYPELNRDQITRLVAELRQSGRDLAEIVEGLETEYRQLQLKLDYWQRSVPGSPTRRLAASRLKRAWQRGGGSESHRLELQELDITGLPTLEVQFKHITELNLRGVVGPTGVRGGEIPAHLFSSFPKLLALGLVGNHLPEIPLSIRHCGELEELALGLNRLQVTDTMFQPLQALPRLRILTLANNQLGQLPDAAIDALSGLTALTYLDMSSNSLVLETRHLEQLANLRLSNLNLAHNRITLDEAGAAAFQRLIYLCNLDLSVNPLMRAPDLIIMPWLQAVDLSSCQLREWPSGLTGLMNQHQFQLSSINLADNQIEQLPHLAQTRFGQTLRRIGPRGDLALRLTNNPLNVQGILRLQALGLSHVFYGDAIGNRLWLEGSSEAQQGLWQDLFDSERNRPLFIALSTLERSQAAQIDAAHLTRRVWNLLELAAQDEVLRNDLNDIAGSFPDTCGDAGADVFAALEVEVMANRLAGQVLDDQGRSGELLGLYQRLYRRHEVERIADRISSLRQLRKNALDSGEALPALDPLDDISDADLGFTVDDIEVRLALRRTLATRLDFPEPSAGMLYRHLAYVSDSLANRVAQEVRSLDSAANRQQWMLEQPGWARFLKQRFKPQFDALTDRWYQGAEYAEHCLDPSNPSVPMLDVSLTSFLNTQAAEADFIGAQITALSPDEAGALHRQAFNDHQYTVFLNVLARGQAAAERALLLQLTRQSG</sequence>
<dbReference type="Gene3D" id="3.80.10.10">
    <property type="entry name" value="Ribonuclease Inhibitor"/>
    <property type="match status" value="2"/>
</dbReference>
<dbReference type="PROSITE" id="PS52053">
    <property type="entry name" value="NEL"/>
    <property type="match status" value="1"/>
</dbReference>
<comment type="similarity">
    <text evidence="6">Belongs to the LRR-containing bacterial E3 ligase family.</text>
</comment>
<dbReference type="Pfam" id="PF14496">
    <property type="entry name" value="NEL"/>
    <property type="match status" value="1"/>
</dbReference>
<evidence type="ECO:0000256" key="6">
    <source>
        <dbReference type="PROSITE-ProRule" id="PRU01398"/>
    </source>
</evidence>
<gene>
    <name evidence="8" type="ORF">CCOS864_02388</name>
</gene>
<dbReference type="RefSeq" id="WP_115086526.1">
    <property type="nucleotide sequence ID" value="NZ_CBCSFG010000013.1"/>
</dbReference>
<keyword evidence="6" id="KW-0833">Ubl conjugation pathway</keyword>
<evidence type="ECO:0000256" key="4">
    <source>
        <dbReference type="ARBA" id="ARBA00022737"/>
    </source>
</evidence>
<protein>
    <recommendedName>
        <fullName evidence="2">RING-type E3 ubiquitin transferase</fullName>
        <ecNumber evidence="2">2.3.2.27</ecNumber>
    </recommendedName>
</protein>
<feature type="domain" description="NEL" evidence="7">
    <location>
        <begin position="1380"/>
        <end position="1728"/>
    </location>
</feature>
<dbReference type="SMART" id="SM00369">
    <property type="entry name" value="LRR_TYP"/>
    <property type="match status" value="4"/>
</dbReference>
<comment type="catalytic activity">
    <reaction evidence="1">
        <text>S-ubiquitinyl-[E2 ubiquitin-conjugating enzyme]-L-cysteine + [acceptor protein]-L-lysine = [E2 ubiquitin-conjugating enzyme]-L-cysteine + N(6)-ubiquitinyl-[acceptor protein]-L-lysine.</text>
        <dbReference type="EC" id="2.3.2.27"/>
    </reaction>
</comment>
<dbReference type="Pfam" id="PF20178">
    <property type="entry name" value="ToxA_N"/>
    <property type="match status" value="1"/>
</dbReference>
<evidence type="ECO:0000313" key="9">
    <source>
        <dbReference type="Proteomes" id="UP000255177"/>
    </source>
</evidence>
<keyword evidence="6" id="KW-0832">Ubl conjugation</keyword>
<dbReference type="EC" id="2.3.2.27" evidence="2"/>
<dbReference type="Gene3D" id="1.20.58.360">
    <property type="entry name" value="Shigella T3SS effector IpaH defines"/>
    <property type="match status" value="1"/>
</dbReference>
<dbReference type="GO" id="GO:0061630">
    <property type="term" value="F:ubiquitin protein ligase activity"/>
    <property type="evidence" value="ECO:0007669"/>
    <property type="project" value="UniProtKB-EC"/>
</dbReference>
<dbReference type="SUPFAM" id="SSF52058">
    <property type="entry name" value="L domain-like"/>
    <property type="match status" value="1"/>
</dbReference>
<keyword evidence="4" id="KW-0677">Repeat</keyword>
<dbReference type="GO" id="GO:0016567">
    <property type="term" value="P:protein ubiquitination"/>
    <property type="evidence" value="ECO:0007669"/>
    <property type="project" value="InterPro"/>
</dbReference>
<keyword evidence="3" id="KW-0433">Leucine-rich repeat</keyword>
<accession>A0A380T0A3</accession>
<dbReference type="Proteomes" id="UP000255177">
    <property type="component" value="Unassembled WGS sequence"/>
</dbReference>
<dbReference type="GO" id="GO:0005576">
    <property type="term" value="C:extracellular region"/>
    <property type="evidence" value="ECO:0007669"/>
    <property type="project" value="UniProtKB-UniRule"/>
</dbReference>
<reference evidence="9" key="1">
    <citation type="submission" date="2018-07" db="EMBL/GenBank/DDBJ databases">
        <authorList>
            <person name="Blom J."/>
        </authorList>
    </citation>
    <scope>NUCLEOTIDE SEQUENCE [LARGE SCALE GENOMIC DNA]</scope>
    <source>
        <strain evidence="9">CCOS 864</strain>
    </source>
</reference>
<evidence type="ECO:0000256" key="2">
    <source>
        <dbReference type="ARBA" id="ARBA00012483"/>
    </source>
</evidence>
<dbReference type="InterPro" id="IPR029487">
    <property type="entry name" value="NEL_dom"/>
</dbReference>